<evidence type="ECO:0000313" key="2">
    <source>
        <dbReference type="EMBL" id="NDK88516.1"/>
    </source>
</evidence>
<protein>
    <recommendedName>
        <fullName evidence="1">Transposase DDE domain-containing protein</fullName>
    </recommendedName>
</protein>
<organism evidence="3 4">
    <name type="scientific">Gordonia desulfuricans</name>
    <dbReference type="NCBI Taxonomy" id="89051"/>
    <lineage>
        <taxon>Bacteria</taxon>
        <taxon>Bacillati</taxon>
        <taxon>Actinomycetota</taxon>
        <taxon>Actinomycetes</taxon>
        <taxon>Mycobacteriales</taxon>
        <taxon>Gordoniaceae</taxon>
        <taxon>Gordonia</taxon>
    </lineage>
</organism>
<dbReference type="RefSeq" id="WP_162128741.1">
    <property type="nucleotide sequence ID" value="NZ_JAADZU010000006.1"/>
</dbReference>
<dbReference type="AlphaFoldDB" id="A0A7K3LYF6"/>
<keyword evidence="4" id="KW-1185">Reference proteome</keyword>
<name>A0A7K3LYF6_9ACTN</name>
<feature type="non-terminal residue" evidence="3">
    <location>
        <position position="1"/>
    </location>
</feature>
<feature type="domain" description="Transposase DDE" evidence="1">
    <location>
        <begin position="2"/>
        <end position="41"/>
    </location>
</feature>
<gene>
    <name evidence="2" type="ORF">GYA93_02805</name>
    <name evidence="3" type="ORF">GYA93_23670</name>
</gene>
<reference evidence="3 4" key="1">
    <citation type="submission" date="2020-01" db="EMBL/GenBank/DDBJ databases">
        <title>Investigation of new actinobacteria for the biodesulphurisation of diesel fuel.</title>
        <authorList>
            <person name="Athi Narayanan S.M."/>
        </authorList>
    </citation>
    <scope>NUCLEOTIDE SEQUENCE [LARGE SCALE GENOMIC DNA]</scope>
    <source>
        <strain evidence="3 4">213E</strain>
    </source>
</reference>
<evidence type="ECO:0000313" key="4">
    <source>
        <dbReference type="Proteomes" id="UP000466307"/>
    </source>
</evidence>
<dbReference type="Pfam" id="PF13751">
    <property type="entry name" value="DDE_Tnp_1_6"/>
    <property type="match status" value="1"/>
</dbReference>
<evidence type="ECO:0000313" key="3">
    <source>
        <dbReference type="EMBL" id="NDK92527.1"/>
    </source>
</evidence>
<dbReference type="Proteomes" id="UP000466307">
    <property type="component" value="Unassembled WGS sequence"/>
</dbReference>
<sequence length="53" mass="5840">IAETPFGHAKHNLGFRRFTSRGQRRATAEFTFHALTQNLFKALGAGRLVPTAA</sequence>
<comment type="caution">
    <text evidence="3">The sequence shown here is derived from an EMBL/GenBank/DDBJ whole genome shotgun (WGS) entry which is preliminary data.</text>
</comment>
<evidence type="ECO:0000259" key="1">
    <source>
        <dbReference type="Pfam" id="PF13751"/>
    </source>
</evidence>
<dbReference type="EMBL" id="JAADZU010000133">
    <property type="protein sequence ID" value="NDK92527.1"/>
    <property type="molecule type" value="Genomic_DNA"/>
</dbReference>
<proteinExistence type="predicted"/>
<dbReference type="InterPro" id="IPR025668">
    <property type="entry name" value="Tnp_DDE_dom"/>
</dbReference>
<accession>A0A7K3LYF6</accession>
<dbReference type="EMBL" id="JAADZU010000006">
    <property type="protein sequence ID" value="NDK88516.1"/>
    <property type="molecule type" value="Genomic_DNA"/>
</dbReference>